<protein>
    <submittedName>
        <fullName evidence="1">Uncharacterized protein</fullName>
    </submittedName>
</protein>
<organism evidence="1 2">
    <name type="scientific">Ancylostoma ceylanicum</name>
    <dbReference type="NCBI Taxonomy" id="53326"/>
    <lineage>
        <taxon>Eukaryota</taxon>
        <taxon>Metazoa</taxon>
        <taxon>Ecdysozoa</taxon>
        <taxon>Nematoda</taxon>
        <taxon>Chromadorea</taxon>
        <taxon>Rhabditida</taxon>
        <taxon>Rhabditina</taxon>
        <taxon>Rhabditomorpha</taxon>
        <taxon>Strongyloidea</taxon>
        <taxon>Ancylostomatidae</taxon>
        <taxon>Ancylostomatinae</taxon>
        <taxon>Ancylostoma</taxon>
    </lineage>
</organism>
<gene>
    <name evidence="1" type="primary">Acey_s0614.g686</name>
    <name evidence="1" type="ORF">Y032_0614g686</name>
</gene>
<sequence length="97" mass="10720">MVNISGFAILYAHQKHWFLLAFLALPAVKLSYIELCCFGGVEDEQWLLVGVSMFGMARMGRIPQFLTVMSVVWTLLGETMRCSCLTLVDVAGSLEGS</sequence>
<dbReference type="Proteomes" id="UP000024635">
    <property type="component" value="Unassembled WGS sequence"/>
</dbReference>
<accession>A0A016WKP6</accession>
<dbReference type="EMBL" id="JARK01000214">
    <property type="protein sequence ID" value="EYC40399.1"/>
    <property type="molecule type" value="Genomic_DNA"/>
</dbReference>
<comment type="caution">
    <text evidence="1">The sequence shown here is derived from an EMBL/GenBank/DDBJ whole genome shotgun (WGS) entry which is preliminary data.</text>
</comment>
<dbReference type="AlphaFoldDB" id="A0A016WKP6"/>
<proteinExistence type="predicted"/>
<evidence type="ECO:0000313" key="2">
    <source>
        <dbReference type="Proteomes" id="UP000024635"/>
    </source>
</evidence>
<keyword evidence="2" id="KW-1185">Reference proteome</keyword>
<name>A0A016WKP6_9BILA</name>
<reference evidence="2" key="1">
    <citation type="journal article" date="2015" name="Nat. Genet.">
        <title>The genome and transcriptome of the zoonotic hookworm Ancylostoma ceylanicum identify infection-specific gene families.</title>
        <authorList>
            <person name="Schwarz E.M."/>
            <person name="Hu Y."/>
            <person name="Antoshechkin I."/>
            <person name="Miller M.M."/>
            <person name="Sternberg P.W."/>
            <person name="Aroian R.V."/>
        </authorList>
    </citation>
    <scope>NUCLEOTIDE SEQUENCE</scope>
    <source>
        <strain evidence="2">HY135</strain>
    </source>
</reference>
<evidence type="ECO:0000313" key="1">
    <source>
        <dbReference type="EMBL" id="EYC40399.1"/>
    </source>
</evidence>